<name>A0A940SKL0_9BACI</name>
<sequence length="121" mass="14063">MGYKKALDMYILATNTHDFSNVEKLLDDQAVYWFSDKTCVNKMEIKNYFENSWKMVQNEVYGAEDVKWIAANDNIATCLYRYTWEGLYKGKLTSGSGRATNVFIRNSDGVWKLIHEHLSSN</sequence>
<keyword evidence="3" id="KW-1185">Reference proteome</keyword>
<dbReference type="RefSeq" id="WP_209406896.1">
    <property type="nucleotide sequence ID" value="NZ_JAGIYQ010000012.1"/>
</dbReference>
<dbReference type="Gene3D" id="3.10.450.50">
    <property type="match status" value="1"/>
</dbReference>
<dbReference type="InterPro" id="IPR032710">
    <property type="entry name" value="NTF2-like_dom_sf"/>
</dbReference>
<reference evidence="2" key="1">
    <citation type="submission" date="2021-04" db="EMBL/GenBank/DDBJ databases">
        <title>Genome seq and assembly of Bacillus sp.</title>
        <authorList>
            <person name="Chhetri G."/>
        </authorList>
    </citation>
    <scope>NUCLEOTIDE SEQUENCE</scope>
    <source>
        <strain evidence="2">RG28</strain>
    </source>
</reference>
<dbReference type="Pfam" id="PF14534">
    <property type="entry name" value="DUF4440"/>
    <property type="match status" value="1"/>
</dbReference>
<evidence type="ECO:0000259" key="1">
    <source>
        <dbReference type="Pfam" id="PF14534"/>
    </source>
</evidence>
<evidence type="ECO:0000313" key="3">
    <source>
        <dbReference type="Proteomes" id="UP000682134"/>
    </source>
</evidence>
<protein>
    <submittedName>
        <fullName evidence="2">Nuclear transport factor 2 family protein</fullName>
    </submittedName>
</protein>
<dbReference type="InterPro" id="IPR027843">
    <property type="entry name" value="DUF4440"/>
</dbReference>
<gene>
    <name evidence="2" type="ORF">J5Y03_15450</name>
</gene>
<dbReference type="SUPFAM" id="SSF54427">
    <property type="entry name" value="NTF2-like"/>
    <property type="match status" value="1"/>
</dbReference>
<accession>A0A940SKL0</accession>
<evidence type="ECO:0000313" key="2">
    <source>
        <dbReference type="EMBL" id="MBP0726556.1"/>
    </source>
</evidence>
<organism evidence="2 3">
    <name type="scientific">Gottfriedia endophytica</name>
    <dbReference type="NCBI Taxonomy" id="2820819"/>
    <lineage>
        <taxon>Bacteria</taxon>
        <taxon>Bacillati</taxon>
        <taxon>Bacillota</taxon>
        <taxon>Bacilli</taxon>
        <taxon>Bacillales</taxon>
        <taxon>Bacillaceae</taxon>
        <taxon>Gottfriedia</taxon>
    </lineage>
</organism>
<dbReference type="AlphaFoldDB" id="A0A940SKL0"/>
<feature type="domain" description="DUF4440" evidence="1">
    <location>
        <begin position="13"/>
        <end position="113"/>
    </location>
</feature>
<dbReference type="Proteomes" id="UP000682134">
    <property type="component" value="Unassembled WGS sequence"/>
</dbReference>
<comment type="caution">
    <text evidence="2">The sequence shown here is derived from an EMBL/GenBank/DDBJ whole genome shotgun (WGS) entry which is preliminary data.</text>
</comment>
<proteinExistence type="predicted"/>
<dbReference type="EMBL" id="JAGIYQ010000012">
    <property type="protein sequence ID" value="MBP0726556.1"/>
    <property type="molecule type" value="Genomic_DNA"/>
</dbReference>